<feature type="transmembrane region" description="Helical" evidence="1">
    <location>
        <begin position="441"/>
        <end position="464"/>
    </location>
</feature>
<dbReference type="PANTHER" id="PTHR35043">
    <property type="entry name" value="TRANSCRIPTION FACTOR DOMAIN-CONTAINING PROTEIN"/>
    <property type="match status" value="1"/>
</dbReference>
<sequence length="492" mass="55033">EPDGRGTFGIIKACIVTLALAIYTSLHLKVAAEDESGTTKRLRKAKWVAIAMFAPEMVVYIAWCQRHETRRLHKDVQIALEQGVCPPNKRKHPWTARHSWYAFMGGFALSTTPSTPKDDEYIPGSPQLCLTREGVEIMARDGLLPDIPKRHIDDKSKADSLAKLFVVAQSSWMILQCVMRWSSGLFVTALELNTLAHTVCALAIYLIWWEKPLDVGEATILAGDSSIKTVASVLCNTFPERPNEDLAEPSFAVGYGNAQNQSLAAPRAEPGVHTTLAQKPLVRQVLLYDTEKGIFLSRDFESTSPPYLLSLHGTLSSNSWDLQHHLSHRLPYVEPLARRILSWQQFLDPRMSWDGVLSVGVFVFVTLACSGIHASAWNDEFPSAIEHLLWKVSCIYLPCYGILAMVIITAIHRSSKKDMFVFRLRDIGRALSPYLGVFKPFLFGPGAFFLGSLTLGFVGARVYFVVESFLALRNNPRAAYDTPNWTQYLPHL</sequence>
<dbReference type="EMBL" id="JAUIRO010000003">
    <property type="protein sequence ID" value="KAK0723444.1"/>
    <property type="molecule type" value="Genomic_DNA"/>
</dbReference>
<keyword evidence="1" id="KW-0472">Membrane</keyword>
<dbReference type="RefSeq" id="XP_060299368.1">
    <property type="nucleotide sequence ID" value="XM_060437389.1"/>
</dbReference>
<keyword evidence="1" id="KW-0812">Transmembrane</keyword>
<evidence type="ECO:0000313" key="3">
    <source>
        <dbReference type="Proteomes" id="UP001172101"/>
    </source>
</evidence>
<feature type="transmembrane region" description="Helical" evidence="1">
    <location>
        <begin position="47"/>
        <end position="63"/>
    </location>
</feature>
<keyword evidence="3" id="KW-1185">Reference proteome</keyword>
<feature type="transmembrane region" description="Helical" evidence="1">
    <location>
        <begin position="6"/>
        <end position="26"/>
    </location>
</feature>
<accession>A0AA40AWT5</accession>
<protein>
    <submittedName>
        <fullName evidence="2">Uncharacterized protein</fullName>
    </submittedName>
</protein>
<organism evidence="2 3">
    <name type="scientific">Lasiosphaeria miniovina</name>
    <dbReference type="NCBI Taxonomy" id="1954250"/>
    <lineage>
        <taxon>Eukaryota</taxon>
        <taxon>Fungi</taxon>
        <taxon>Dikarya</taxon>
        <taxon>Ascomycota</taxon>
        <taxon>Pezizomycotina</taxon>
        <taxon>Sordariomycetes</taxon>
        <taxon>Sordariomycetidae</taxon>
        <taxon>Sordariales</taxon>
        <taxon>Lasiosphaeriaceae</taxon>
        <taxon>Lasiosphaeria</taxon>
    </lineage>
</organism>
<proteinExistence type="predicted"/>
<dbReference type="AlphaFoldDB" id="A0AA40AWT5"/>
<dbReference type="GeneID" id="85320659"/>
<feature type="transmembrane region" description="Helical" evidence="1">
    <location>
        <begin position="388"/>
        <end position="411"/>
    </location>
</feature>
<feature type="non-terminal residue" evidence="2">
    <location>
        <position position="1"/>
    </location>
</feature>
<reference evidence="2" key="1">
    <citation type="submission" date="2023-06" db="EMBL/GenBank/DDBJ databases">
        <title>Genome-scale phylogeny and comparative genomics of the fungal order Sordariales.</title>
        <authorList>
            <consortium name="Lawrence Berkeley National Laboratory"/>
            <person name="Hensen N."/>
            <person name="Bonometti L."/>
            <person name="Westerberg I."/>
            <person name="Brannstrom I.O."/>
            <person name="Guillou S."/>
            <person name="Cros-Aarteil S."/>
            <person name="Calhoun S."/>
            <person name="Haridas S."/>
            <person name="Kuo A."/>
            <person name="Mondo S."/>
            <person name="Pangilinan J."/>
            <person name="Riley R."/>
            <person name="LaButti K."/>
            <person name="Andreopoulos B."/>
            <person name="Lipzen A."/>
            <person name="Chen C."/>
            <person name="Yanf M."/>
            <person name="Daum C."/>
            <person name="Ng V."/>
            <person name="Clum A."/>
            <person name="Steindorff A."/>
            <person name="Ohm R."/>
            <person name="Martin F."/>
            <person name="Silar P."/>
            <person name="Natvig D."/>
            <person name="Lalanne C."/>
            <person name="Gautier V."/>
            <person name="Ament-velasquez S.L."/>
            <person name="Kruys A."/>
            <person name="Hutchinson M.I."/>
            <person name="Powell A.J."/>
            <person name="Barry K."/>
            <person name="Miller A.N."/>
            <person name="Grigoriev I.V."/>
            <person name="Debuchy R."/>
            <person name="Gladieux P."/>
            <person name="Thoren M.H."/>
            <person name="Johannesson H."/>
        </authorList>
    </citation>
    <scope>NUCLEOTIDE SEQUENCE</scope>
    <source>
        <strain evidence="2">SMH2392-1A</strain>
    </source>
</reference>
<keyword evidence="1" id="KW-1133">Transmembrane helix</keyword>
<evidence type="ECO:0000313" key="2">
    <source>
        <dbReference type="EMBL" id="KAK0723444.1"/>
    </source>
</evidence>
<dbReference type="Proteomes" id="UP001172101">
    <property type="component" value="Unassembled WGS sequence"/>
</dbReference>
<evidence type="ECO:0000256" key="1">
    <source>
        <dbReference type="SAM" id="Phobius"/>
    </source>
</evidence>
<dbReference type="PANTHER" id="PTHR35043:SF7">
    <property type="entry name" value="TRANSCRIPTION FACTOR DOMAIN-CONTAINING PROTEIN"/>
    <property type="match status" value="1"/>
</dbReference>
<comment type="caution">
    <text evidence="2">The sequence shown here is derived from an EMBL/GenBank/DDBJ whole genome shotgun (WGS) entry which is preliminary data.</text>
</comment>
<gene>
    <name evidence="2" type="ORF">B0T26DRAFT_641902</name>
</gene>
<feature type="transmembrane region" description="Helical" evidence="1">
    <location>
        <begin position="355"/>
        <end position="376"/>
    </location>
</feature>
<name>A0AA40AWT5_9PEZI</name>